<dbReference type="SMART" id="SM00222">
    <property type="entry name" value="Sec7"/>
    <property type="match status" value="1"/>
</dbReference>
<dbReference type="GeneID" id="13886685"/>
<name>H2B1J6_KAZAF</name>
<dbReference type="RefSeq" id="XP_003959631.1">
    <property type="nucleotide sequence ID" value="XM_003959582.1"/>
</dbReference>
<dbReference type="PROSITE" id="PS50190">
    <property type="entry name" value="SEC7"/>
    <property type="match status" value="1"/>
</dbReference>
<evidence type="ECO:0000259" key="2">
    <source>
        <dbReference type="PROSITE" id="PS50190"/>
    </source>
</evidence>
<feature type="compositionally biased region" description="Basic and acidic residues" evidence="1">
    <location>
        <begin position="1"/>
        <end position="13"/>
    </location>
</feature>
<dbReference type="AlphaFoldDB" id="H2B1J6"/>
<feature type="compositionally biased region" description="Low complexity" evidence="1">
    <location>
        <begin position="170"/>
        <end position="186"/>
    </location>
</feature>
<dbReference type="HOGENOM" id="CLU_373870_0_0_1"/>
<feature type="region of interest" description="Disordered" evidence="1">
    <location>
        <begin position="88"/>
        <end position="209"/>
    </location>
</feature>
<feature type="compositionally biased region" description="Basic and acidic residues" evidence="1">
    <location>
        <begin position="190"/>
        <end position="205"/>
    </location>
</feature>
<dbReference type="eggNOG" id="KOG0929">
    <property type="taxonomic scope" value="Eukaryota"/>
</dbReference>
<dbReference type="Pfam" id="PF01369">
    <property type="entry name" value="Sec7"/>
    <property type="match status" value="1"/>
</dbReference>
<dbReference type="STRING" id="1071382.H2B1J6"/>
<proteinExistence type="predicted"/>
<dbReference type="Gene3D" id="1.10.1000.11">
    <property type="entry name" value="Arf Nucleotide-binding Site Opener,domain 2"/>
    <property type="match status" value="1"/>
</dbReference>
<dbReference type="KEGG" id="kaf:KAFR_0K01420"/>
<evidence type="ECO:0000313" key="3">
    <source>
        <dbReference type="EMBL" id="CCF60496.1"/>
    </source>
</evidence>
<gene>
    <name evidence="3" type="primary">KAFR0K01420</name>
    <name evidence="3" type="ORF">KAFR_0K01420</name>
</gene>
<organism evidence="3 4">
    <name type="scientific">Kazachstania africana (strain ATCC 22294 / BCRC 22015 / CBS 2517 / CECT 1963 / NBRC 1671 / NRRL Y-8276)</name>
    <name type="common">Yeast</name>
    <name type="synonym">Kluyveromyces africanus</name>
    <dbReference type="NCBI Taxonomy" id="1071382"/>
    <lineage>
        <taxon>Eukaryota</taxon>
        <taxon>Fungi</taxon>
        <taxon>Dikarya</taxon>
        <taxon>Ascomycota</taxon>
        <taxon>Saccharomycotina</taxon>
        <taxon>Saccharomycetes</taxon>
        <taxon>Saccharomycetales</taxon>
        <taxon>Saccharomycetaceae</taxon>
        <taxon>Kazachstania</taxon>
    </lineage>
</organism>
<protein>
    <recommendedName>
        <fullName evidence="2">SEC7 domain-containing protein</fullName>
    </recommendedName>
</protein>
<dbReference type="InterPro" id="IPR035999">
    <property type="entry name" value="Sec7_dom_sf"/>
</dbReference>
<dbReference type="SUPFAM" id="SSF48425">
    <property type="entry name" value="Sec7 domain"/>
    <property type="match status" value="1"/>
</dbReference>
<feature type="compositionally biased region" description="Polar residues" evidence="1">
    <location>
        <begin position="92"/>
        <end position="111"/>
    </location>
</feature>
<dbReference type="PANTHER" id="PTHR10663">
    <property type="entry name" value="GUANYL-NUCLEOTIDE EXCHANGE FACTOR"/>
    <property type="match status" value="1"/>
</dbReference>
<feature type="compositionally biased region" description="Basic and acidic residues" evidence="1">
    <location>
        <begin position="29"/>
        <end position="54"/>
    </location>
</feature>
<dbReference type="OrthoDB" id="430364at2759"/>
<accession>H2B1J6</accession>
<dbReference type="EMBL" id="HE650831">
    <property type="protein sequence ID" value="CCF60496.1"/>
    <property type="molecule type" value="Genomic_DNA"/>
</dbReference>
<dbReference type="PANTHER" id="PTHR10663:SF405">
    <property type="entry name" value="ARF GUANINE NUCLEOTIDE EXCHANGE FACTOR SYT1"/>
    <property type="match status" value="1"/>
</dbReference>
<dbReference type="InterPro" id="IPR000904">
    <property type="entry name" value="Sec7_dom"/>
</dbReference>
<feature type="domain" description="SEC7" evidence="2">
    <location>
        <begin position="216"/>
        <end position="403"/>
    </location>
</feature>
<dbReference type="InterPro" id="IPR023394">
    <property type="entry name" value="Sec7_C_sf"/>
</dbReference>
<feature type="region of interest" description="Disordered" evidence="1">
    <location>
        <begin position="1"/>
        <end position="55"/>
    </location>
</feature>
<sequence length="743" mass="85854">MIHRETNLSQRERQIHRKLNPSTTGQGADTDRIEPHKLHSSSEEFYRSESEKDQTQAVMQIVEPKRHDMQHTTSRRRLNQMLQSLKMKPPNESLSSGLNSQKDNNISNSNRPKTDDVDDPTASNSTRFSRKLRERSNTSSERRHKGSISTTVFTGRDLYGDNLHNKKKSSTSVRTSSKKSNTQNTSVVRELVHDSKSSPNLERDIYTSSTADITTPRSRNSIVLDSESFSNCSSHYKLPQPEKDDNCHTYLKKLSVYGKCIPIILTDRDTDFNYDCLKYFISSSFDFAREPLDVALRKLLIFLDLPKEAQKIDRLLLAFSEVYYNTHEIYSDNNYKNFWTNSSQVFFVAFALLILHTDHFNERNKQKMTKQEFINLIHDDENSFGNLIPIKMISYFYDNTIAKESPKFDIKIPNDYDNSFYVPEELIRSNAISANNNLLPKKMAHRNSISSYFSHNTLSINTPIQDDIDIYSNIMNATLDSVSMNGQVEKLYKPALNLLEKQLPLPKCCSLIRYGKDDYCINALKTGNYDFWYGGKWYPNQPIILTRTSIIAKNLSIGWYNDFVLESQEYTYFFSNLDTVTAVTQDSLVCVHYGAVSFMIRIKNQDERTEWMHIMNVCAAFDCTSHNLEVSTRMASLLNETILLTTNIENLEKKLSLFRFAVPLSLLTRKDLINDIKQLIQKITLFQYELFKDNYQIEIIEEFNMNFRNLISDTDVDIVDGSAGKAVSRDPCWISELEALDII</sequence>
<evidence type="ECO:0000256" key="1">
    <source>
        <dbReference type="SAM" id="MobiDB-lite"/>
    </source>
</evidence>
<dbReference type="GO" id="GO:0032012">
    <property type="term" value="P:regulation of ARF protein signal transduction"/>
    <property type="evidence" value="ECO:0007669"/>
    <property type="project" value="InterPro"/>
</dbReference>
<evidence type="ECO:0000313" key="4">
    <source>
        <dbReference type="Proteomes" id="UP000005220"/>
    </source>
</evidence>
<keyword evidence="4" id="KW-1185">Reference proteome</keyword>
<dbReference type="Proteomes" id="UP000005220">
    <property type="component" value="Chromosome 11"/>
</dbReference>
<dbReference type="InParanoid" id="H2B1J6"/>
<dbReference type="GO" id="GO:0005085">
    <property type="term" value="F:guanyl-nucleotide exchange factor activity"/>
    <property type="evidence" value="ECO:0007669"/>
    <property type="project" value="InterPro"/>
</dbReference>
<reference evidence="3 4" key="1">
    <citation type="journal article" date="2011" name="Proc. Natl. Acad. Sci. U.S.A.">
        <title>Evolutionary erosion of yeast sex chromosomes by mating-type switching accidents.</title>
        <authorList>
            <person name="Gordon J.L."/>
            <person name="Armisen D."/>
            <person name="Proux-Wera E."/>
            <person name="Oheigeartaigh S.S."/>
            <person name="Byrne K.P."/>
            <person name="Wolfe K.H."/>
        </authorList>
    </citation>
    <scope>NUCLEOTIDE SEQUENCE [LARGE SCALE GENOMIC DNA]</scope>
    <source>
        <strain evidence="4">ATCC 22294 / BCRC 22015 / CBS 2517 / CECT 1963 / NBRC 1671 / NRRL Y-8276</strain>
    </source>
</reference>